<evidence type="ECO:0000313" key="1">
    <source>
        <dbReference type="EMBL" id="RHL88581.1"/>
    </source>
</evidence>
<reference evidence="1 2" key="1">
    <citation type="submission" date="2018-08" db="EMBL/GenBank/DDBJ databases">
        <title>A genome reference for cultivated species of the human gut microbiota.</title>
        <authorList>
            <person name="Zou Y."/>
            <person name="Xue W."/>
            <person name="Luo G."/>
        </authorList>
    </citation>
    <scope>NUCLEOTIDE SEQUENCE [LARGE SCALE GENOMIC DNA]</scope>
    <source>
        <strain evidence="1 2">AF36-1BH</strain>
    </source>
</reference>
<dbReference type="AlphaFoldDB" id="A0A415N123"/>
<proteinExistence type="predicted"/>
<dbReference type="EMBL" id="QRPD01000004">
    <property type="protein sequence ID" value="RHL88581.1"/>
    <property type="molecule type" value="Genomic_DNA"/>
</dbReference>
<protein>
    <submittedName>
        <fullName evidence="1">HK97 gp10 family phage protein</fullName>
    </submittedName>
</protein>
<dbReference type="InterPro" id="IPR010064">
    <property type="entry name" value="HK97-gp10_tail"/>
</dbReference>
<gene>
    <name evidence="1" type="ORF">DWZ98_06020</name>
</gene>
<dbReference type="RefSeq" id="WP_118177840.1">
    <property type="nucleotide sequence ID" value="NZ_QRPD01000004.1"/>
</dbReference>
<sequence>MSVEFTDNTAKIKAALSEGVIGFLHEAGGEIQAQTQRNSRVDTGQTKGSYKYMVDEGKDESTVAVGSDLENAIWEEFGTGEYALHGDGRKGGWVYKSKKDGKFYHTYGKTPRQPLTKAFQSVAPKIKKQLVNVIKQNLGG</sequence>
<accession>A0A415N123</accession>
<name>A0A415N123_9FIRM</name>
<organism evidence="1 2">
    <name type="scientific">Dorea formicigenerans</name>
    <dbReference type="NCBI Taxonomy" id="39486"/>
    <lineage>
        <taxon>Bacteria</taxon>
        <taxon>Bacillati</taxon>
        <taxon>Bacillota</taxon>
        <taxon>Clostridia</taxon>
        <taxon>Lachnospirales</taxon>
        <taxon>Lachnospiraceae</taxon>
        <taxon>Dorea</taxon>
    </lineage>
</organism>
<dbReference type="Pfam" id="PF04883">
    <property type="entry name" value="HK97-gp10_like"/>
    <property type="match status" value="1"/>
</dbReference>
<evidence type="ECO:0000313" key="2">
    <source>
        <dbReference type="Proteomes" id="UP000283325"/>
    </source>
</evidence>
<dbReference type="Proteomes" id="UP000283325">
    <property type="component" value="Unassembled WGS sequence"/>
</dbReference>
<comment type="caution">
    <text evidence="1">The sequence shown here is derived from an EMBL/GenBank/DDBJ whole genome shotgun (WGS) entry which is preliminary data.</text>
</comment>